<comment type="caution">
    <text evidence="2">The sequence shown here is derived from an EMBL/GenBank/DDBJ whole genome shotgun (WGS) entry which is preliminary data.</text>
</comment>
<name>A0A9X1NPU1_9HYPH</name>
<accession>A0A9X1NPU1</accession>
<dbReference type="Proteomes" id="UP001139089">
    <property type="component" value="Unassembled WGS sequence"/>
</dbReference>
<dbReference type="EMBL" id="JAJOZR010000004">
    <property type="protein sequence ID" value="MCD7108932.1"/>
    <property type="molecule type" value="Genomic_DNA"/>
</dbReference>
<dbReference type="RefSeq" id="WP_231813254.1">
    <property type="nucleotide sequence ID" value="NZ_JAJOZR010000004.1"/>
</dbReference>
<proteinExistence type="predicted"/>
<keyword evidence="1" id="KW-0732">Signal</keyword>
<gene>
    <name evidence="2" type="ORF">LRX75_07745</name>
</gene>
<protein>
    <recommendedName>
        <fullName evidence="4">Secreted protein</fullName>
    </recommendedName>
</protein>
<feature type="chain" id="PRO_5040892937" description="Secreted protein" evidence="1">
    <location>
        <begin position="22"/>
        <end position="108"/>
    </location>
</feature>
<keyword evidence="3" id="KW-1185">Reference proteome</keyword>
<evidence type="ECO:0000313" key="3">
    <source>
        <dbReference type="Proteomes" id="UP001139089"/>
    </source>
</evidence>
<dbReference type="AlphaFoldDB" id="A0A9X1NPU1"/>
<evidence type="ECO:0000256" key="1">
    <source>
        <dbReference type="SAM" id="SignalP"/>
    </source>
</evidence>
<evidence type="ECO:0008006" key="4">
    <source>
        <dbReference type="Google" id="ProtNLM"/>
    </source>
</evidence>
<organism evidence="2 3">
    <name type="scientific">Rhizobium quercicola</name>
    <dbReference type="NCBI Taxonomy" id="2901226"/>
    <lineage>
        <taxon>Bacteria</taxon>
        <taxon>Pseudomonadati</taxon>
        <taxon>Pseudomonadota</taxon>
        <taxon>Alphaproteobacteria</taxon>
        <taxon>Hyphomicrobiales</taxon>
        <taxon>Rhizobiaceae</taxon>
        <taxon>Rhizobium/Agrobacterium group</taxon>
        <taxon>Rhizobium</taxon>
    </lineage>
</organism>
<reference evidence="2" key="1">
    <citation type="submission" date="2021-12" db="EMBL/GenBank/DDBJ databases">
        <authorList>
            <person name="Li Y."/>
        </authorList>
    </citation>
    <scope>NUCLEOTIDE SEQUENCE</scope>
    <source>
        <strain evidence="2">DKSPLA3</strain>
    </source>
</reference>
<feature type="signal peptide" evidence="1">
    <location>
        <begin position="1"/>
        <end position="21"/>
    </location>
</feature>
<evidence type="ECO:0000313" key="2">
    <source>
        <dbReference type="EMBL" id="MCD7108932.1"/>
    </source>
</evidence>
<sequence>MPKIEALLAVLLFLPCAELYAQDAPPDMGAIILERRYSAPVFQPPPNLGFGGNTFDQITVPRPGGPMKALDTTLPAVPLPLRPACNAVPDWCSAVSDPLKYASCICGQ</sequence>